<comment type="similarity">
    <text evidence="2">Belongs to the binding-protein-dependent transport system permease family. FecCD subfamily.</text>
</comment>
<dbReference type="RefSeq" id="WP_006503229.1">
    <property type="nucleotide sequence ID" value="NZ_BAGZ01000009.1"/>
</dbReference>
<evidence type="ECO:0000256" key="4">
    <source>
        <dbReference type="ARBA" id="ARBA00022475"/>
    </source>
</evidence>
<name>K6VP21_9MICO</name>
<dbReference type="STRING" id="100225.SAMN05421595_2744"/>
<gene>
    <name evidence="9" type="ORF">AUCHE_09_00790</name>
</gene>
<dbReference type="Gene3D" id="1.10.3470.10">
    <property type="entry name" value="ABC transporter involved in vitamin B12 uptake, BtuC"/>
    <property type="match status" value="1"/>
</dbReference>
<keyword evidence="10" id="KW-1185">Reference proteome</keyword>
<evidence type="ECO:0000313" key="10">
    <source>
        <dbReference type="Proteomes" id="UP000008495"/>
    </source>
</evidence>
<evidence type="ECO:0000256" key="6">
    <source>
        <dbReference type="ARBA" id="ARBA00022989"/>
    </source>
</evidence>
<keyword evidence="3" id="KW-0813">Transport</keyword>
<dbReference type="InterPro" id="IPR037294">
    <property type="entry name" value="ABC_BtuC-like"/>
</dbReference>
<dbReference type="PANTHER" id="PTHR30472:SF24">
    <property type="entry name" value="FERRIC ENTEROBACTIN TRANSPORT SYSTEM PERMEASE PROTEIN FEPG"/>
    <property type="match status" value="1"/>
</dbReference>
<keyword evidence="4" id="KW-1003">Cell membrane</keyword>
<dbReference type="InterPro" id="IPR000522">
    <property type="entry name" value="ABC_transptr_permease_BtuC"/>
</dbReference>
<comment type="subcellular location">
    <subcellularLocation>
        <location evidence="1">Cell membrane</location>
        <topology evidence="1">Multi-pass membrane protein</topology>
    </subcellularLocation>
</comment>
<dbReference type="eggNOG" id="COG4779">
    <property type="taxonomic scope" value="Bacteria"/>
</dbReference>
<keyword evidence="7 8" id="KW-0472">Membrane</keyword>
<evidence type="ECO:0000256" key="1">
    <source>
        <dbReference type="ARBA" id="ARBA00004651"/>
    </source>
</evidence>
<dbReference type="GO" id="GO:0033214">
    <property type="term" value="P:siderophore-iron import into cell"/>
    <property type="evidence" value="ECO:0007669"/>
    <property type="project" value="TreeGrafter"/>
</dbReference>
<proteinExistence type="inferred from homology"/>
<evidence type="ECO:0000256" key="7">
    <source>
        <dbReference type="ARBA" id="ARBA00023136"/>
    </source>
</evidence>
<comment type="caution">
    <text evidence="9">The sequence shown here is derived from an EMBL/GenBank/DDBJ whole genome shotgun (WGS) entry which is preliminary data.</text>
</comment>
<dbReference type="Proteomes" id="UP000008495">
    <property type="component" value="Unassembled WGS sequence"/>
</dbReference>
<dbReference type="EMBL" id="BAGZ01000009">
    <property type="protein sequence ID" value="GAB78474.1"/>
    <property type="molecule type" value="Genomic_DNA"/>
</dbReference>
<dbReference type="SUPFAM" id="SSF81345">
    <property type="entry name" value="ABC transporter involved in vitamin B12 uptake, BtuC"/>
    <property type="match status" value="1"/>
</dbReference>
<keyword evidence="5 8" id="KW-0812">Transmembrane</keyword>
<keyword evidence="6 8" id="KW-1133">Transmembrane helix</keyword>
<dbReference type="OrthoDB" id="4455417at2"/>
<evidence type="ECO:0000313" key="9">
    <source>
        <dbReference type="EMBL" id="GAB78474.1"/>
    </source>
</evidence>
<evidence type="ECO:0000256" key="2">
    <source>
        <dbReference type="ARBA" id="ARBA00007935"/>
    </source>
</evidence>
<dbReference type="AlphaFoldDB" id="K6VP21"/>
<evidence type="ECO:0000256" key="5">
    <source>
        <dbReference type="ARBA" id="ARBA00022692"/>
    </source>
</evidence>
<evidence type="ECO:0000256" key="3">
    <source>
        <dbReference type="ARBA" id="ARBA00022448"/>
    </source>
</evidence>
<dbReference type="Pfam" id="PF01032">
    <property type="entry name" value="FecCD"/>
    <property type="match status" value="1"/>
</dbReference>
<feature type="transmembrane region" description="Helical" evidence="8">
    <location>
        <begin position="182"/>
        <end position="202"/>
    </location>
</feature>
<feature type="transmembrane region" description="Helical" evidence="8">
    <location>
        <begin position="337"/>
        <end position="358"/>
    </location>
</feature>
<reference evidence="9 10" key="1">
    <citation type="submission" date="2012-08" db="EMBL/GenBank/DDBJ databases">
        <title>Whole genome shotgun sequence of Austwickia chelonae NBRC 105200.</title>
        <authorList>
            <person name="Yoshida I."/>
            <person name="Hosoyama A."/>
            <person name="Tsuchikane K."/>
            <person name="Katsumata H."/>
            <person name="Ando Y."/>
            <person name="Ohji S."/>
            <person name="Hamada M."/>
            <person name="Tamura T."/>
            <person name="Yamazoe A."/>
            <person name="Yamazaki S."/>
            <person name="Fujita N."/>
        </authorList>
    </citation>
    <scope>NUCLEOTIDE SEQUENCE [LARGE SCALE GENOMIC DNA]</scope>
    <source>
        <strain evidence="9 10">NBRC 105200</strain>
    </source>
</reference>
<accession>K6VP21</accession>
<sequence>MTCQSPPVVESVAVPDEVLRGGRRHLRVGPLSLLVSVRNVALGGCCLLVGVLVLAAGLTVGDYPLTVPDVLRVLGGFGNAIETRIVVEWRLARALVAGAVGLALGLAGALTQNTARNALASPDILGISMGASAAAVAVIAAGATGVVVSAVAIPVASLVGSLATAAAIYLLAWKQGIDTYRLVLIGIGVNSMLASSVTFVLVRADLNTASRATMWLSGSVNGRSWPELVPLLVVLAVTVLVLPVAAHELTALRLGEDSASALGVDLHRVRRRLLFVAIALTAVSVAAAGPVGFVAFVAPQLARRIFATSTPPLVGSALCGSLLVLTADLAARTFLPWELPVGIVTAAIGGPFLLYVIIRTDRKVTL</sequence>
<protein>
    <submittedName>
        <fullName evidence="9">Putative ABC transporter permease protein</fullName>
    </submittedName>
</protein>
<evidence type="ECO:0000256" key="8">
    <source>
        <dbReference type="SAM" id="Phobius"/>
    </source>
</evidence>
<feature type="transmembrane region" description="Helical" evidence="8">
    <location>
        <begin position="304"/>
        <end position="325"/>
    </location>
</feature>
<organism evidence="9 10">
    <name type="scientific">Austwickia chelonae NBRC 105200</name>
    <dbReference type="NCBI Taxonomy" id="1184607"/>
    <lineage>
        <taxon>Bacteria</taxon>
        <taxon>Bacillati</taxon>
        <taxon>Actinomycetota</taxon>
        <taxon>Actinomycetes</taxon>
        <taxon>Micrococcales</taxon>
        <taxon>Dermatophilaceae</taxon>
        <taxon>Austwickia</taxon>
    </lineage>
</organism>
<dbReference type="PANTHER" id="PTHR30472">
    <property type="entry name" value="FERRIC ENTEROBACTIN TRANSPORT SYSTEM PERMEASE PROTEIN"/>
    <property type="match status" value="1"/>
</dbReference>
<feature type="transmembrane region" description="Helical" evidence="8">
    <location>
        <begin position="273"/>
        <end position="298"/>
    </location>
</feature>
<feature type="transmembrane region" description="Helical" evidence="8">
    <location>
        <begin position="91"/>
        <end position="111"/>
    </location>
</feature>
<feature type="transmembrane region" description="Helical" evidence="8">
    <location>
        <begin position="147"/>
        <end position="170"/>
    </location>
</feature>
<dbReference type="GO" id="GO:0022857">
    <property type="term" value="F:transmembrane transporter activity"/>
    <property type="evidence" value="ECO:0007669"/>
    <property type="project" value="InterPro"/>
</dbReference>
<feature type="transmembrane region" description="Helical" evidence="8">
    <location>
        <begin position="228"/>
        <end position="252"/>
    </location>
</feature>
<feature type="transmembrane region" description="Helical" evidence="8">
    <location>
        <begin position="123"/>
        <end position="141"/>
    </location>
</feature>
<feature type="transmembrane region" description="Helical" evidence="8">
    <location>
        <begin position="33"/>
        <end position="58"/>
    </location>
</feature>
<dbReference type="CDD" id="cd06550">
    <property type="entry name" value="TM_ABC_iron-siderophores_like"/>
    <property type="match status" value="1"/>
</dbReference>
<dbReference type="GO" id="GO:0005886">
    <property type="term" value="C:plasma membrane"/>
    <property type="evidence" value="ECO:0007669"/>
    <property type="project" value="UniProtKB-SubCell"/>
</dbReference>